<comment type="catalytic activity">
    <reaction evidence="1">
        <text>Transfers a segment of a (1-&gt;4)-alpha-D-glucan to a new position in an acceptor, which may be glucose or a (1-&gt;4)-alpha-D-glucan.</text>
        <dbReference type="EC" id="2.4.1.25"/>
    </reaction>
</comment>
<dbReference type="PROSITE" id="PS51166">
    <property type="entry name" value="CBM20"/>
    <property type="match status" value="2"/>
</dbReference>
<dbReference type="InterPro" id="IPR017853">
    <property type="entry name" value="GH"/>
</dbReference>
<keyword evidence="13" id="KW-1185">Reference proteome</keyword>
<evidence type="ECO:0000259" key="11">
    <source>
        <dbReference type="PROSITE" id="PS51166"/>
    </source>
</evidence>
<protein>
    <recommendedName>
        <fullName evidence="4">4-alpha-glucanotransferase</fullName>
        <ecNumber evidence="4">2.4.1.25</ecNumber>
    </recommendedName>
    <alternativeName>
        <fullName evidence="9">Amylomaltase</fullName>
    </alternativeName>
    <alternativeName>
        <fullName evidence="10">Disproportionating enzyme</fullName>
    </alternativeName>
</protein>
<evidence type="ECO:0000256" key="9">
    <source>
        <dbReference type="ARBA" id="ARBA00031423"/>
    </source>
</evidence>
<dbReference type="eggNOG" id="ENOG502QR3V">
    <property type="taxonomic scope" value="Eukaryota"/>
</dbReference>
<evidence type="ECO:0000256" key="2">
    <source>
        <dbReference type="ARBA" id="ARBA00004496"/>
    </source>
</evidence>
<evidence type="ECO:0000256" key="10">
    <source>
        <dbReference type="ARBA" id="ARBA00031501"/>
    </source>
</evidence>
<dbReference type="AlphaFoldDB" id="A2FBC9"/>
<gene>
    <name evidence="12" type="ORF">TVAG_157940</name>
</gene>
<sequence>MISATSVNGVIVHFHVRVSTSYGQEVRVCGNIPELGIWDAKKAIKMQFENNLDFWSADIKLPKSNEDRTIEYKYVIVNDDNSEQWEPEQNHKLVFGAINDDCVINIEDHFHWRDNVLDAFSRATFVGAINSRENPVQSQPITFKKNGAHIQTFFSTNCPYVRPKQVVRIVGNVPELGNWNPKNGLVMRDGCFPIWTANKEFAKSSFPFEYKYVIENTEDGTFLWEDCENRVCPAPVSVNENLIDYVQDWFICPNKNLFKGMGIYVPLFSLRTNESQGIGSYTDLKKCVDACNKMGASLIQLLPINDTTEKGEWCDSYPYRQVSCFALHPVYIDLLAITDKLPAAMKKEILEAKEKFEKYEQVEYPAVFAFKMKYLKKIFKLEKENFAKNNLDKFLEKTGSWLKPYALFCLLRDEYKTTEFRKWPKYSTISPAELEKVCKEKKNELLEIYWIQYVADKQFKESYDYATKNHVALKGDLPIGVNINSVECWAFPQLFRLHMCAGAPPDDFSSDGQNWGFPTYDWEAMEKDGFAWWRSRLTRMAELYHQLRVDHILGFFRIWEIPRETCVRGLLGHFFPSVPFTRDELNGMGLWDIDRLTKPYIRWHILCDKFHGDAEYVSHKYFNSKGWNAQDDYYDFKPEFDNEKKVLQALENDKTLSDEKREHYKYCLFQLIGNVILIEDPENKGLYHMRTEVLKDHVEATKEGPVVYVSSSWNELDEGLKQRVKEEANKFFYERMTNLWVQKAQPKLNILKNATKMLICGEDLGQITAGIIKAIDESAILSLHVQRMSKIPEEDFDDYHKFGYLSVACPSTHDTSSLRGWWEETKATRENFWYNILFRHDACPETLSPEVQEDILKQNIWSNSMWAIFLLQDITSIFPELRLQSADAERINIPADPNHKWRYRYPYKLEELIANDKLNSHVMQLVRDSHRI</sequence>
<proteinExistence type="inferred from homology"/>
<name>A2FBC9_TRIV3</name>
<dbReference type="Proteomes" id="UP000001542">
    <property type="component" value="Unassembled WGS sequence"/>
</dbReference>
<dbReference type="OMA" id="TPSTHDM"/>
<dbReference type="CDD" id="cd05816">
    <property type="entry name" value="CBM20_DPE2_repeat2"/>
    <property type="match status" value="1"/>
</dbReference>
<dbReference type="KEGG" id="tva:4755597"/>
<dbReference type="STRING" id="5722.A2FBC9"/>
<dbReference type="EMBL" id="DS113700">
    <property type="protein sequence ID" value="EAX97809.1"/>
    <property type="molecule type" value="Genomic_DNA"/>
</dbReference>
<comment type="similarity">
    <text evidence="3">Belongs to the disproportionating enzyme family.</text>
</comment>
<keyword evidence="7" id="KW-0808">Transferase</keyword>
<comment type="subcellular location">
    <subcellularLocation>
        <location evidence="2">Cytoplasm</location>
    </subcellularLocation>
</comment>
<evidence type="ECO:0000256" key="6">
    <source>
        <dbReference type="ARBA" id="ARBA00022676"/>
    </source>
</evidence>
<reference evidence="12" key="2">
    <citation type="journal article" date="2007" name="Science">
        <title>Draft genome sequence of the sexually transmitted pathogen Trichomonas vaginalis.</title>
        <authorList>
            <person name="Carlton J.M."/>
            <person name="Hirt R.P."/>
            <person name="Silva J.C."/>
            <person name="Delcher A.L."/>
            <person name="Schatz M."/>
            <person name="Zhao Q."/>
            <person name="Wortman J.R."/>
            <person name="Bidwell S.L."/>
            <person name="Alsmark U.C.M."/>
            <person name="Besteiro S."/>
            <person name="Sicheritz-Ponten T."/>
            <person name="Noel C.J."/>
            <person name="Dacks J.B."/>
            <person name="Foster P.G."/>
            <person name="Simillion C."/>
            <person name="Van de Peer Y."/>
            <person name="Miranda-Saavedra D."/>
            <person name="Barton G.J."/>
            <person name="Westrop G.D."/>
            <person name="Mueller S."/>
            <person name="Dessi D."/>
            <person name="Fiori P.L."/>
            <person name="Ren Q."/>
            <person name="Paulsen I."/>
            <person name="Zhang H."/>
            <person name="Bastida-Corcuera F.D."/>
            <person name="Simoes-Barbosa A."/>
            <person name="Brown M.T."/>
            <person name="Hayes R.D."/>
            <person name="Mukherjee M."/>
            <person name="Okumura C.Y."/>
            <person name="Schneider R."/>
            <person name="Smith A.J."/>
            <person name="Vanacova S."/>
            <person name="Villalvazo M."/>
            <person name="Haas B.J."/>
            <person name="Pertea M."/>
            <person name="Feldblyum T.V."/>
            <person name="Utterback T.R."/>
            <person name="Shu C.L."/>
            <person name="Osoegawa K."/>
            <person name="de Jong P.J."/>
            <person name="Hrdy I."/>
            <person name="Horvathova L."/>
            <person name="Zubacova Z."/>
            <person name="Dolezal P."/>
            <person name="Malik S.B."/>
            <person name="Logsdon J.M. Jr."/>
            <person name="Henze K."/>
            <person name="Gupta A."/>
            <person name="Wang C.C."/>
            <person name="Dunne R.L."/>
            <person name="Upcroft J.A."/>
            <person name="Upcroft P."/>
            <person name="White O."/>
            <person name="Salzberg S.L."/>
            <person name="Tang P."/>
            <person name="Chiu C.-H."/>
            <person name="Lee Y.-S."/>
            <person name="Embley T.M."/>
            <person name="Coombs G.H."/>
            <person name="Mottram J.C."/>
            <person name="Tachezy J."/>
            <person name="Fraser-Liggett C.M."/>
            <person name="Johnson P.J."/>
        </authorList>
    </citation>
    <scope>NUCLEOTIDE SEQUENCE [LARGE SCALE GENOMIC DNA]</scope>
    <source>
        <strain evidence="12">G3</strain>
    </source>
</reference>
<evidence type="ECO:0000256" key="5">
    <source>
        <dbReference type="ARBA" id="ARBA00022490"/>
    </source>
</evidence>
<evidence type="ECO:0000256" key="3">
    <source>
        <dbReference type="ARBA" id="ARBA00005684"/>
    </source>
</evidence>
<dbReference type="InterPro" id="IPR003385">
    <property type="entry name" value="Glyco_hydro_77"/>
</dbReference>
<evidence type="ECO:0000256" key="8">
    <source>
        <dbReference type="ARBA" id="ARBA00023277"/>
    </source>
</evidence>
<dbReference type="GO" id="GO:0004134">
    <property type="term" value="F:4-alpha-glucanotransferase activity"/>
    <property type="evidence" value="ECO:0007669"/>
    <property type="project" value="UniProtKB-EC"/>
</dbReference>
<dbReference type="SMR" id="A2FBC9"/>
<feature type="domain" description="CBM20" evidence="11">
    <location>
        <begin position="144"/>
        <end position="251"/>
    </location>
</feature>
<evidence type="ECO:0000313" key="13">
    <source>
        <dbReference type="Proteomes" id="UP000001542"/>
    </source>
</evidence>
<dbReference type="PANTHER" id="PTHR32518">
    <property type="match status" value="1"/>
</dbReference>
<dbReference type="InParanoid" id="A2FBC9"/>
<keyword evidence="8" id="KW-0119">Carbohydrate metabolism</keyword>
<reference evidence="12" key="1">
    <citation type="submission" date="2006-10" db="EMBL/GenBank/DDBJ databases">
        <authorList>
            <person name="Amadeo P."/>
            <person name="Zhao Q."/>
            <person name="Wortman J."/>
            <person name="Fraser-Liggett C."/>
            <person name="Carlton J."/>
        </authorList>
    </citation>
    <scope>NUCLEOTIDE SEQUENCE</scope>
    <source>
        <strain evidence="12">G3</strain>
    </source>
</reference>
<evidence type="ECO:0000256" key="1">
    <source>
        <dbReference type="ARBA" id="ARBA00000439"/>
    </source>
</evidence>
<evidence type="ECO:0000256" key="7">
    <source>
        <dbReference type="ARBA" id="ARBA00022679"/>
    </source>
</evidence>
<dbReference type="SUPFAM" id="SSF49452">
    <property type="entry name" value="Starch-binding domain-like"/>
    <property type="match status" value="2"/>
</dbReference>
<dbReference type="GO" id="GO:2001070">
    <property type="term" value="F:starch binding"/>
    <property type="evidence" value="ECO:0007669"/>
    <property type="project" value="InterPro"/>
</dbReference>
<keyword evidence="6" id="KW-0328">Glycosyltransferase</keyword>
<accession>A2FBC9</accession>
<feature type="domain" description="CBM20" evidence="11">
    <location>
        <begin position="4"/>
        <end position="114"/>
    </location>
</feature>
<keyword evidence="5" id="KW-0963">Cytoplasm</keyword>
<organism evidence="12 13">
    <name type="scientific">Trichomonas vaginalis (strain ATCC PRA-98 / G3)</name>
    <dbReference type="NCBI Taxonomy" id="412133"/>
    <lineage>
        <taxon>Eukaryota</taxon>
        <taxon>Metamonada</taxon>
        <taxon>Parabasalia</taxon>
        <taxon>Trichomonadida</taxon>
        <taxon>Trichomonadidae</taxon>
        <taxon>Trichomonas</taxon>
    </lineage>
</organism>
<dbReference type="InterPro" id="IPR013784">
    <property type="entry name" value="Carb-bd-like_fold"/>
</dbReference>
<dbReference type="CDD" id="cd05467">
    <property type="entry name" value="CBM20"/>
    <property type="match status" value="1"/>
</dbReference>
<dbReference type="PANTHER" id="PTHR32518:SF3">
    <property type="entry name" value="4-ALPHA-GLUCANOTRANSFERASE"/>
    <property type="match status" value="1"/>
</dbReference>
<evidence type="ECO:0000256" key="4">
    <source>
        <dbReference type="ARBA" id="ARBA00012560"/>
    </source>
</evidence>
<dbReference type="Pfam" id="PF00686">
    <property type="entry name" value="CBM_20"/>
    <property type="match status" value="2"/>
</dbReference>
<dbReference type="InterPro" id="IPR034841">
    <property type="entry name" value="CBM20_DPE2_2"/>
</dbReference>
<dbReference type="InterPro" id="IPR002044">
    <property type="entry name" value="CBM20"/>
</dbReference>
<evidence type="ECO:0000313" key="12">
    <source>
        <dbReference type="EMBL" id="EAX97809.1"/>
    </source>
</evidence>
<dbReference type="OrthoDB" id="6123450at2759"/>
<dbReference type="RefSeq" id="XP_001310739.1">
    <property type="nucleotide sequence ID" value="XM_001310738.1"/>
</dbReference>
<dbReference type="VEuPathDB" id="TrichDB:TVAGG3_0232100"/>
<dbReference type="VEuPathDB" id="TrichDB:TVAG_157940"/>
<dbReference type="Gene3D" id="2.60.40.10">
    <property type="entry name" value="Immunoglobulins"/>
    <property type="match status" value="2"/>
</dbReference>
<dbReference type="Gene3D" id="3.20.20.80">
    <property type="entry name" value="Glycosidases"/>
    <property type="match status" value="2"/>
</dbReference>
<dbReference type="SUPFAM" id="SSF51445">
    <property type="entry name" value="(Trans)glycosidases"/>
    <property type="match status" value="1"/>
</dbReference>
<dbReference type="EC" id="2.4.1.25" evidence="4"/>
<dbReference type="GO" id="GO:0005975">
    <property type="term" value="P:carbohydrate metabolic process"/>
    <property type="evidence" value="ECO:0007669"/>
    <property type="project" value="InterPro"/>
</dbReference>
<dbReference type="Pfam" id="PF02446">
    <property type="entry name" value="Glyco_hydro_77"/>
    <property type="match status" value="1"/>
</dbReference>
<dbReference type="SMART" id="SM01065">
    <property type="entry name" value="CBM_2"/>
    <property type="match status" value="2"/>
</dbReference>
<dbReference type="GO" id="GO:0005737">
    <property type="term" value="C:cytoplasm"/>
    <property type="evidence" value="ECO:0007669"/>
    <property type="project" value="UniProtKB-SubCell"/>
</dbReference>
<dbReference type="InterPro" id="IPR013783">
    <property type="entry name" value="Ig-like_fold"/>
</dbReference>